<dbReference type="InterPro" id="IPR019180">
    <property type="entry name" value="Oxidoreductase-like_N"/>
</dbReference>
<sequence>MTWSIVGKDWMLRVLSVFRRSFHRSSIRLCEKGSYDLPEEPIEGSCCGQGCVSCVWITYGAEVLRSAKKIPKEELKKILEEKIKDPSIRQYVLMELKIQ</sequence>
<feature type="domain" description="Oxidoreductase-like" evidence="1">
    <location>
        <begin position="38"/>
        <end position="63"/>
    </location>
</feature>
<name>A0A2A6BE81_PRIPA</name>
<dbReference type="InterPro" id="IPR039251">
    <property type="entry name" value="OXLD1"/>
</dbReference>
<dbReference type="Proteomes" id="UP000005239">
    <property type="component" value="Unassembled WGS sequence"/>
</dbReference>
<dbReference type="PANTHER" id="PTHR21193">
    <property type="entry name" value="OXIDOREDUCTASE-LIKE DOMAIN-CONTAINING PROTEIN 1"/>
    <property type="match status" value="1"/>
</dbReference>
<reference evidence="3" key="1">
    <citation type="journal article" date="2008" name="Nat. Genet.">
        <title>The Pristionchus pacificus genome provides a unique perspective on nematode lifestyle and parasitism.</title>
        <authorList>
            <person name="Dieterich C."/>
            <person name="Clifton S.W."/>
            <person name="Schuster L.N."/>
            <person name="Chinwalla A."/>
            <person name="Delehaunty K."/>
            <person name="Dinkelacker I."/>
            <person name="Fulton L."/>
            <person name="Fulton R."/>
            <person name="Godfrey J."/>
            <person name="Minx P."/>
            <person name="Mitreva M."/>
            <person name="Roeseler W."/>
            <person name="Tian H."/>
            <person name="Witte H."/>
            <person name="Yang S.P."/>
            <person name="Wilson R.K."/>
            <person name="Sommer R.J."/>
        </authorList>
    </citation>
    <scope>NUCLEOTIDE SEQUENCE [LARGE SCALE GENOMIC DNA]</scope>
    <source>
        <strain evidence="3">PS312</strain>
    </source>
</reference>
<evidence type="ECO:0000313" key="3">
    <source>
        <dbReference type="Proteomes" id="UP000005239"/>
    </source>
</evidence>
<evidence type="ECO:0000259" key="1">
    <source>
        <dbReference type="Pfam" id="PF09791"/>
    </source>
</evidence>
<dbReference type="EnsemblMetazoa" id="PPA39240.1">
    <property type="protein sequence ID" value="PPA39240.1"/>
    <property type="gene ID" value="WBGene00277609"/>
</dbReference>
<protein>
    <submittedName>
        <fullName evidence="2">Oxidoreductase-like domain-containing protein</fullName>
    </submittedName>
</protein>
<evidence type="ECO:0000313" key="2">
    <source>
        <dbReference type="EnsemblMetazoa" id="PPA39240.1"/>
    </source>
</evidence>
<dbReference type="PANTHER" id="PTHR21193:SF3">
    <property type="entry name" value="OXIDOREDUCTASE-LIKE DOMAIN-CONTAINING PROTEIN 1"/>
    <property type="match status" value="1"/>
</dbReference>
<reference evidence="2" key="2">
    <citation type="submission" date="2022-06" db="UniProtKB">
        <authorList>
            <consortium name="EnsemblMetazoa"/>
        </authorList>
    </citation>
    <scope>IDENTIFICATION</scope>
    <source>
        <strain evidence="2">PS312</strain>
    </source>
</reference>
<keyword evidence="3" id="KW-1185">Reference proteome</keyword>
<dbReference type="Pfam" id="PF09791">
    <property type="entry name" value="Oxidored-like"/>
    <property type="match status" value="1"/>
</dbReference>
<dbReference type="AlphaFoldDB" id="A0A2A6BE81"/>
<accession>A0A2A6BE81</accession>
<proteinExistence type="predicted"/>
<organism evidence="2 3">
    <name type="scientific">Pristionchus pacificus</name>
    <name type="common">Parasitic nematode worm</name>
    <dbReference type="NCBI Taxonomy" id="54126"/>
    <lineage>
        <taxon>Eukaryota</taxon>
        <taxon>Metazoa</taxon>
        <taxon>Ecdysozoa</taxon>
        <taxon>Nematoda</taxon>
        <taxon>Chromadorea</taxon>
        <taxon>Rhabditida</taxon>
        <taxon>Rhabditina</taxon>
        <taxon>Diplogasteromorpha</taxon>
        <taxon>Diplogasteroidea</taxon>
        <taxon>Neodiplogasteridae</taxon>
        <taxon>Pristionchus</taxon>
    </lineage>
</organism>
<gene>
    <name evidence="2" type="primary">WBGene00277609</name>
</gene>
<accession>A0A8R1YU00</accession>